<dbReference type="EMBL" id="MSYM01000013">
    <property type="protein sequence ID" value="OLP06511.1"/>
    <property type="molecule type" value="Genomic_DNA"/>
</dbReference>
<dbReference type="STRING" id="81479.RA876_07820"/>
<dbReference type="AlphaFoldDB" id="A0A1Q8YEN6"/>
<evidence type="ECO:0000313" key="3">
    <source>
        <dbReference type="EMBL" id="OLP06511.1"/>
    </source>
</evidence>
<gene>
    <name evidence="3" type="ORF">BLL52_2747</name>
</gene>
<dbReference type="Proteomes" id="UP000185911">
    <property type="component" value="Unassembled WGS sequence"/>
</dbReference>
<evidence type="ECO:0000259" key="2">
    <source>
        <dbReference type="Pfam" id="PF03787"/>
    </source>
</evidence>
<evidence type="ECO:0000313" key="4">
    <source>
        <dbReference type="Proteomes" id="UP000185911"/>
    </source>
</evidence>
<feature type="domain" description="CRISPR type III-associated protein" evidence="2">
    <location>
        <begin position="33"/>
        <end position="177"/>
    </location>
</feature>
<organism evidence="3 4">
    <name type="scientific">Rhodoferax antarcticus ANT.BR</name>
    <dbReference type="NCBI Taxonomy" id="1111071"/>
    <lineage>
        <taxon>Bacteria</taxon>
        <taxon>Pseudomonadati</taxon>
        <taxon>Pseudomonadota</taxon>
        <taxon>Betaproteobacteria</taxon>
        <taxon>Burkholderiales</taxon>
        <taxon>Comamonadaceae</taxon>
        <taxon>Rhodoferax</taxon>
    </lineage>
</organism>
<dbReference type="InterPro" id="IPR005537">
    <property type="entry name" value="RAMP_III_fam"/>
</dbReference>
<keyword evidence="4" id="KW-1185">Reference proteome</keyword>
<sequence>MTMQTLTYQVSFNTPAFLGNAEQQAQWRTPPFKALLRQWWRVVKAPDVGYDHHALLRLENELFGSAGASDADSTGGGRSKVQLRLSSWDAGGLTSVPTGEMVSHTEVPGGKVGANLYLGYGPIGGQTRSAIKPGSSAPIALKLRCPIEHGADLRKAMQLVAWFGTLGSRSRNGWGSLHLEAPSGEQSVLGFSDLANANFLMETSPLLSLTDCLSRDWRAALGTDDTAPLVWRLFQLGPRNQDGKLPLEPFVKWEDAMRELARIKIAVRTSEFFSFHKHGGGKEGHPQPLPRHILAYPAGSKHKVDASGWKDQGRMANQVVFKVHRWKTGFTATIAHFPTTTPLHMAHKLHLPDARLVWQEVHHLLDVERSKGLLRIKGVQA</sequence>
<dbReference type="RefSeq" id="WP_075586935.1">
    <property type="nucleotide sequence ID" value="NZ_MSYM01000013.1"/>
</dbReference>
<protein>
    <recommendedName>
        <fullName evidence="2">CRISPR type III-associated protein domain-containing protein</fullName>
    </recommendedName>
</protein>
<keyword evidence="1" id="KW-0051">Antiviral defense</keyword>
<accession>A0A1Q8YEN6</accession>
<evidence type="ECO:0000256" key="1">
    <source>
        <dbReference type="ARBA" id="ARBA00023118"/>
    </source>
</evidence>
<proteinExistence type="predicted"/>
<reference evidence="3 4" key="1">
    <citation type="submission" date="2017-01" db="EMBL/GenBank/DDBJ databases">
        <title>Genome sequence of Rhodoferax antarcticus ANT.BR, a psychrophilic purple nonsulfur bacterium from an Antarctic microbial mat.</title>
        <authorList>
            <person name="Baker J."/>
            <person name="Riester C."/>
            <person name="Skinner B."/>
            <person name="Newell A."/>
            <person name="Swingley W."/>
            <person name="Madigan M."/>
            <person name="Jung D."/>
            <person name="Asao M."/>
            <person name="Chen M."/>
            <person name="Loughlin P."/>
            <person name="Pan H."/>
            <person name="Lin S."/>
            <person name="Li N."/>
            <person name="Shaw J."/>
            <person name="Prado M."/>
            <person name="Sherman C."/>
            <person name="Li X."/>
            <person name="Tang J."/>
            <person name="Blankenship R."/>
            <person name="Zhao T."/>
            <person name="Touchman J."/>
            <person name="Sattley M."/>
        </authorList>
    </citation>
    <scope>NUCLEOTIDE SEQUENCE [LARGE SCALE GENOMIC DNA]</scope>
    <source>
        <strain evidence="3 4">ANT.BR</strain>
    </source>
</reference>
<dbReference type="Pfam" id="PF03787">
    <property type="entry name" value="RAMPs"/>
    <property type="match status" value="1"/>
</dbReference>
<comment type="caution">
    <text evidence="3">The sequence shown here is derived from an EMBL/GenBank/DDBJ whole genome shotgun (WGS) entry which is preliminary data.</text>
</comment>
<name>A0A1Q8YEN6_9BURK</name>